<dbReference type="SUPFAM" id="SSF53335">
    <property type="entry name" value="S-adenosyl-L-methionine-dependent methyltransferases"/>
    <property type="match status" value="1"/>
</dbReference>
<evidence type="ECO:0000256" key="6">
    <source>
        <dbReference type="PROSITE-ProRule" id="PRU01016"/>
    </source>
</evidence>
<sequence length="345" mass="38917">MSIGMNIISLFSGCGGLDLGFRLAGFNPVWANEYDKSIWDTYEFNHPETILDGRDIRKIKSDEIPNCIGIIGGPPCQSWSEAGAKRGIDDCRGQLFWEYIRIVRDKQPLFFLAENVSGILAPRNKDAFTYILSQFEDIGYRVSYKLVNARNFGVPQDRQRVIVVGYRENLGLSFEFPEPGTDVLTLKDAIFDLQAIAPMSVKSKLDNYHDSVPNHESADLGFSSIYMSRNRVRSWSEPSFTIQASGRHAPLHPQASKMILVGKDKRIFDPNSPLPYRRLSVRECARVQTFPDEFIFKYKYIADGYKMVGNAVPVNLARNLASKIFEDIVIGNRESGIGNRALSVI</sequence>
<dbReference type="GO" id="GO:0003886">
    <property type="term" value="F:DNA (cytosine-5-)-methyltransferase activity"/>
    <property type="evidence" value="ECO:0007669"/>
    <property type="project" value="UniProtKB-EC"/>
</dbReference>
<dbReference type="Gene3D" id="3.40.50.150">
    <property type="entry name" value="Vaccinia Virus protein VP39"/>
    <property type="match status" value="1"/>
</dbReference>
<accession>A0ABX2CSY4</accession>
<evidence type="ECO:0000256" key="1">
    <source>
        <dbReference type="ARBA" id="ARBA00011975"/>
    </source>
</evidence>
<comment type="similarity">
    <text evidence="6 7">Belongs to the class I-like SAM-binding methyltransferase superfamily. C5-methyltransferase family.</text>
</comment>
<dbReference type="EC" id="2.1.1.37" evidence="1"/>
<dbReference type="PANTHER" id="PTHR10629">
    <property type="entry name" value="CYTOSINE-SPECIFIC METHYLTRANSFERASE"/>
    <property type="match status" value="1"/>
</dbReference>
<dbReference type="PROSITE" id="PS51679">
    <property type="entry name" value="SAM_MT_C5"/>
    <property type="match status" value="1"/>
</dbReference>
<evidence type="ECO:0000256" key="4">
    <source>
        <dbReference type="ARBA" id="ARBA00022691"/>
    </source>
</evidence>
<dbReference type="NCBIfam" id="TIGR00675">
    <property type="entry name" value="dcm"/>
    <property type="match status" value="1"/>
</dbReference>
<dbReference type="Pfam" id="PF00145">
    <property type="entry name" value="DNA_methylase"/>
    <property type="match status" value="1"/>
</dbReference>
<proteinExistence type="inferred from homology"/>
<keyword evidence="3 6" id="KW-0808">Transferase</keyword>
<dbReference type="EMBL" id="SRRZ01000015">
    <property type="protein sequence ID" value="NQE33492.1"/>
    <property type="molecule type" value="Genomic_DNA"/>
</dbReference>
<keyword evidence="9" id="KW-1185">Reference proteome</keyword>
<keyword evidence="5" id="KW-0680">Restriction system</keyword>
<dbReference type="CDD" id="cd00315">
    <property type="entry name" value="Cyt_C5_DNA_methylase"/>
    <property type="match status" value="1"/>
</dbReference>
<dbReference type="PRINTS" id="PR00105">
    <property type="entry name" value="C5METTRFRASE"/>
</dbReference>
<evidence type="ECO:0000256" key="3">
    <source>
        <dbReference type="ARBA" id="ARBA00022679"/>
    </source>
</evidence>
<keyword evidence="2 6" id="KW-0489">Methyltransferase</keyword>
<dbReference type="InterPro" id="IPR050390">
    <property type="entry name" value="C5-Methyltransferase"/>
</dbReference>
<dbReference type="GO" id="GO:0032259">
    <property type="term" value="P:methylation"/>
    <property type="evidence" value="ECO:0007669"/>
    <property type="project" value="UniProtKB-KW"/>
</dbReference>
<gene>
    <name evidence="8" type="primary">haeIIIM_2</name>
    <name evidence="8" type="ORF">E5S67_01211</name>
</gene>
<evidence type="ECO:0000313" key="9">
    <source>
        <dbReference type="Proteomes" id="UP000702425"/>
    </source>
</evidence>
<dbReference type="InterPro" id="IPR029063">
    <property type="entry name" value="SAM-dependent_MTases_sf"/>
</dbReference>
<evidence type="ECO:0000313" key="8">
    <source>
        <dbReference type="EMBL" id="NQE33492.1"/>
    </source>
</evidence>
<dbReference type="Proteomes" id="UP000702425">
    <property type="component" value="Unassembled WGS sequence"/>
</dbReference>
<feature type="active site" evidence="6">
    <location>
        <position position="76"/>
    </location>
</feature>
<dbReference type="PROSITE" id="PS00095">
    <property type="entry name" value="C5_MTASE_2"/>
    <property type="match status" value="1"/>
</dbReference>
<evidence type="ECO:0000256" key="5">
    <source>
        <dbReference type="ARBA" id="ARBA00022747"/>
    </source>
</evidence>
<organism evidence="8 9">
    <name type="scientific">Microcoleus asticus IPMA8</name>
    <dbReference type="NCBI Taxonomy" id="2563858"/>
    <lineage>
        <taxon>Bacteria</taxon>
        <taxon>Bacillati</taxon>
        <taxon>Cyanobacteriota</taxon>
        <taxon>Cyanophyceae</taxon>
        <taxon>Oscillatoriophycideae</taxon>
        <taxon>Oscillatoriales</taxon>
        <taxon>Microcoleaceae</taxon>
        <taxon>Microcoleus</taxon>
        <taxon>Microcoleus asticus</taxon>
    </lineage>
</organism>
<protein>
    <recommendedName>
        <fullName evidence="1">DNA (cytosine-5-)-methyltransferase</fullName>
        <ecNumber evidence="1">2.1.1.37</ecNumber>
    </recommendedName>
</protein>
<name>A0ABX2CSY4_9CYAN</name>
<reference evidence="8 9" key="1">
    <citation type="journal article" date="2020" name="Sci. Rep.">
        <title>A novel cyanobacterial geosmin producer, revising GeoA distribution and dispersion patterns in Bacteria.</title>
        <authorList>
            <person name="Churro C."/>
            <person name="Semedo-Aguiar A.P."/>
            <person name="Silva A.D."/>
            <person name="Pereira-Leal J.B."/>
            <person name="Leite R.B."/>
        </authorList>
    </citation>
    <scope>NUCLEOTIDE SEQUENCE [LARGE SCALE GENOMIC DNA]</scope>
    <source>
        <strain evidence="8 9">IPMA8</strain>
    </source>
</reference>
<evidence type="ECO:0000256" key="2">
    <source>
        <dbReference type="ARBA" id="ARBA00022603"/>
    </source>
</evidence>
<dbReference type="InterPro" id="IPR001525">
    <property type="entry name" value="C5_MeTfrase"/>
</dbReference>
<evidence type="ECO:0000256" key="7">
    <source>
        <dbReference type="RuleBase" id="RU000416"/>
    </source>
</evidence>
<keyword evidence="4 6" id="KW-0949">S-adenosyl-L-methionine</keyword>
<dbReference type="Gene3D" id="3.90.120.10">
    <property type="entry name" value="DNA Methylase, subunit A, domain 2"/>
    <property type="match status" value="1"/>
</dbReference>
<comment type="caution">
    <text evidence="8">The sequence shown here is derived from an EMBL/GenBank/DDBJ whole genome shotgun (WGS) entry which is preliminary data.</text>
</comment>
<dbReference type="InterPro" id="IPR031303">
    <property type="entry name" value="C5_meth_CS"/>
</dbReference>
<dbReference type="PANTHER" id="PTHR10629:SF52">
    <property type="entry name" value="DNA (CYTOSINE-5)-METHYLTRANSFERASE 1"/>
    <property type="match status" value="1"/>
</dbReference>